<dbReference type="Pfam" id="PF13556">
    <property type="entry name" value="HTH_30"/>
    <property type="match status" value="1"/>
</dbReference>
<dbReference type="InterPro" id="IPR009057">
    <property type="entry name" value="Homeodomain-like_sf"/>
</dbReference>
<evidence type="ECO:0000313" key="3">
    <source>
        <dbReference type="Proteomes" id="UP001597451"/>
    </source>
</evidence>
<name>A0ABW5Q3X2_9BACI</name>
<dbReference type="SUPFAM" id="SSF46689">
    <property type="entry name" value="Homeodomain-like"/>
    <property type="match status" value="1"/>
</dbReference>
<dbReference type="Gene3D" id="1.10.10.2840">
    <property type="entry name" value="PucR C-terminal helix-turn-helix domain"/>
    <property type="match status" value="1"/>
</dbReference>
<proteinExistence type="predicted"/>
<dbReference type="InterPro" id="IPR025736">
    <property type="entry name" value="PucR_C-HTH_dom"/>
</dbReference>
<dbReference type="PANTHER" id="PTHR33744:SF15">
    <property type="entry name" value="CARBOHYDRATE DIACID REGULATOR"/>
    <property type="match status" value="1"/>
</dbReference>
<gene>
    <name evidence="2" type="ORF">ACFSUN_15965</name>
</gene>
<protein>
    <submittedName>
        <fullName evidence="2">PucR family transcriptional regulator</fullName>
    </submittedName>
</protein>
<dbReference type="RefSeq" id="WP_379563350.1">
    <property type="nucleotide sequence ID" value="NZ_CP085256.1"/>
</dbReference>
<dbReference type="EMBL" id="JBHUMX010000041">
    <property type="protein sequence ID" value="MFD2630283.1"/>
    <property type="molecule type" value="Genomic_DNA"/>
</dbReference>
<organism evidence="2 3">
    <name type="scientific">Oceanobacillus kapialis</name>
    <dbReference type="NCBI Taxonomy" id="481353"/>
    <lineage>
        <taxon>Bacteria</taxon>
        <taxon>Bacillati</taxon>
        <taxon>Bacillota</taxon>
        <taxon>Bacilli</taxon>
        <taxon>Bacillales</taxon>
        <taxon>Bacillaceae</taxon>
        <taxon>Oceanobacillus</taxon>
    </lineage>
</organism>
<keyword evidence="3" id="KW-1185">Reference proteome</keyword>
<dbReference type="Proteomes" id="UP001597451">
    <property type="component" value="Unassembled WGS sequence"/>
</dbReference>
<accession>A0ABW5Q3X2</accession>
<dbReference type="InterPro" id="IPR042070">
    <property type="entry name" value="PucR_C-HTH_sf"/>
</dbReference>
<reference evidence="3" key="1">
    <citation type="journal article" date="2019" name="Int. J. Syst. Evol. Microbiol.">
        <title>The Global Catalogue of Microorganisms (GCM) 10K type strain sequencing project: providing services to taxonomists for standard genome sequencing and annotation.</title>
        <authorList>
            <consortium name="The Broad Institute Genomics Platform"/>
            <consortium name="The Broad Institute Genome Sequencing Center for Infectious Disease"/>
            <person name="Wu L."/>
            <person name="Ma J."/>
        </authorList>
    </citation>
    <scope>NUCLEOTIDE SEQUENCE [LARGE SCALE GENOMIC DNA]</scope>
    <source>
        <strain evidence="3">TISTR 1858</strain>
    </source>
</reference>
<feature type="domain" description="PucR C-terminal helix-turn-helix" evidence="1">
    <location>
        <begin position="239"/>
        <end position="296"/>
    </location>
</feature>
<comment type="caution">
    <text evidence="2">The sequence shown here is derived from an EMBL/GenBank/DDBJ whole genome shotgun (WGS) entry which is preliminary data.</text>
</comment>
<evidence type="ECO:0000259" key="1">
    <source>
        <dbReference type="Pfam" id="PF13556"/>
    </source>
</evidence>
<sequence>MLKELQNIFPSSILYDKFNHEKSEADHYKWFLLTNSQIIGIPKNDLSEKDLALLSTFLDPYETNYPLLTESEQRWKERIQENNESGIRSKTSQPFRFVYFSIREDQIDPKSFKESLYEFFSTPVPILWENEKEGIIIESKPKNDDESISYNQIIDVLMSDLYVNIHFFAGPYAEHIKKTGDYYQAILSSARTAFTYSDKSVLSYSESIPFLLIDQTSTNFRQELASAVLQEFTEDEDILQTVKTFIQCNLNVSVTAKTLYMHRNSLQYRLDKFIERTGIDIRHFHEAMSVYIALLANVHKG</sequence>
<dbReference type="InterPro" id="IPR051448">
    <property type="entry name" value="CdaR-like_regulators"/>
</dbReference>
<dbReference type="PANTHER" id="PTHR33744">
    <property type="entry name" value="CARBOHYDRATE DIACID REGULATOR"/>
    <property type="match status" value="1"/>
</dbReference>
<evidence type="ECO:0000313" key="2">
    <source>
        <dbReference type="EMBL" id="MFD2630283.1"/>
    </source>
</evidence>